<keyword evidence="2" id="KW-1185">Reference proteome</keyword>
<protein>
    <submittedName>
        <fullName evidence="1">Uncharacterized protein</fullName>
    </submittedName>
</protein>
<reference evidence="1 2" key="1">
    <citation type="submission" date="2024-11" db="EMBL/GenBank/DDBJ databases">
        <title>A near-complete genome assembly of Cinchona calisaya.</title>
        <authorList>
            <person name="Lian D.C."/>
            <person name="Zhao X.W."/>
            <person name="Wei L."/>
        </authorList>
    </citation>
    <scope>NUCLEOTIDE SEQUENCE [LARGE SCALE GENOMIC DNA]</scope>
    <source>
        <tissue evidence="1">Nenye</tissue>
    </source>
</reference>
<evidence type="ECO:0000313" key="2">
    <source>
        <dbReference type="Proteomes" id="UP001630127"/>
    </source>
</evidence>
<dbReference type="Proteomes" id="UP001630127">
    <property type="component" value="Unassembled WGS sequence"/>
</dbReference>
<gene>
    <name evidence="1" type="ORF">ACH5RR_023483</name>
</gene>
<dbReference type="AlphaFoldDB" id="A0ABD2ZCP5"/>
<accession>A0ABD2ZCP5</accession>
<proteinExistence type="predicted"/>
<name>A0ABD2ZCP5_9GENT</name>
<comment type="caution">
    <text evidence="1">The sequence shown here is derived from an EMBL/GenBank/DDBJ whole genome shotgun (WGS) entry which is preliminary data.</text>
</comment>
<dbReference type="EMBL" id="JBJUIK010000010">
    <property type="protein sequence ID" value="KAL3516581.1"/>
    <property type="molecule type" value="Genomic_DNA"/>
</dbReference>
<organism evidence="1 2">
    <name type="scientific">Cinchona calisaya</name>
    <dbReference type="NCBI Taxonomy" id="153742"/>
    <lineage>
        <taxon>Eukaryota</taxon>
        <taxon>Viridiplantae</taxon>
        <taxon>Streptophyta</taxon>
        <taxon>Embryophyta</taxon>
        <taxon>Tracheophyta</taxon>
        <taxon>Spermatophyta</taxon>
        <taxon>Magnoliopsida</taxon>
        <taxon>eudicotyledons</taxon>
        <taxon>Gunneridae</taxon>
        <taxon>Pentapetalae</taxon>
        <taxon>asterids</taxon>
        <taxon>lamiids</taxon>
        <taxon>Gentianales</taxon>
        <taxon>Rubiaceae</taxon>
        <taxon>Cinchonoideae</taxon>
        <taxon>Cinchoneae</taxon>
        <taxon>Cinchona</taxon>
    </lineage>
</organism>
<sequence length="137" mass="15556">MQFSFWEHESCDICDKPPDLDSANEVNLIDSATHSTFLQSYYDDSLEACLTHFDCDVDFDKSIEKINTLLDFTPLIKIQSWQPKVEPLVVSPSLPKLPLIAEPPKLDLKPLPDTLKYAYLGPSESWHVIIDSDLSDD</sequence>
<evidence type="ECO:0000313" key="1">
    <source>
        <dbReference type="EMBL" id="KAL3516581.1"/>
    </source>
</evidence>